<comment type="caution">
    <text evidence="2">The sequence shown here is derived from an EMBL/GenBank/DDBJ whole genome shotgun (WGS) entry which is preliminary data.</text>
</comment>
<evidence type="ECO:0000256" key="1">
    <source>
        <dbReference type="SAM" id="MobiDB-lite"/>
    </source>
</evidence>
<dbReference type="EMBL" id="QGKV02001507">
    <property type="protein sequence ID" value="KAF3529778.1"/>
    <property type="molecule type" value="Genomic_DNA"/>
</dbReference>
<evidence type="ECO:0000313" key="2">
    <source>
        <dbReference type="EMBL" id="KAF3529778.1"/>
    </source>
</evidence>
<reference evidence="2 3" key="1">
    <citation type="journal article" date="2020" name="BMC Genomics">
        <title>Intraspecific diversification of the crop wild relative Brassica cretica Lam. using demographic model selection.</title>
        <authorList>
            <person name="Kioukis A."/>
            <person name="Michalopoulou V.A."/>
            <person name="Briers L."/>
            <person name="Pirintsos S."/>
            <person name="Studholme D.J."/>
            <person name="Pavlidis P."/>
            <person name="Sarris P.F."/>
        </authorList>
    </citation>
    <scope>NUCLEOTIDE SEQUENCE [LARGE SCALE GENOMIC DNA]</scope>
    <source>
        <strain evidence="3">cv. PFS-1207/04</strain>
    </source>
</reference>
<name>A0ABQ7BC22_BRACR</name>
<feature type="compositionally biased region" description="Basic and acidic residues" evidence="1">
    <location>
        <begin position="53"/>
        <end position="83"/>
    </location>
</feature>
<keyword evidence="3" id="KW-1185">Reference proteome</keyword>
<organism evidence="2 3">
    <name type="scientific">Brassica cretica</name>
    <name type="common">Mustard</name>
    <dbReference type="NCBI Taxonomy" id="69181"/>
    <lineage>
        <taxon>Eukaryota</taxon>
        <taxon>Viridiplantae</taxon>
        <taxon>Streptophyta</taxon>
        <taxon>Embryophyta</taxon>
        <taxon>Tracheophyta</taxon>
        <taxon>Spermatophyta</taxon>
        <taxon>Magnoliopsida</taxon>
        <taxon>eudicotyledons</taxon>
        <taxon>Gunneridae</taxon>
        <taxon>Pentapetalae</taxon>
        <taxon>rosids</taxon>
        <taxon>malvids</taxon>
        <taxon>Brassicales</taxon>
        <taxon>Brassicaceae</taxon>
        <taxon>Brassiceae</taxon>
        <taxon>Brassica</taxon>
    </lineage>
</organism>
<gene>
    <name evidence="2" type="ORF">DY000_02042914</name>
</gene>
<accession>A0ABQ7BC22</accession>
<sequence length="201" mass="22687">MSETYPNQLWIGPSMTIGTRTDQAQSLRDYRTCTLSGRYEATELEPSSVATRNHLEWKTEEGPRLGDRDSGPRCRNPDPGGRDLEDEAGPGWRCMTFDSDDLEVVNQFKPDFSLRYLRLSGSTNRVEECMGQDPGILRGRILARQRTRGMNRFSKTRRPKLWILMLDSTGLACASRVCKGSVASCLVSGSYLDFWQRGHSA</sequence>
<feature type="region of interest" description="Disordered" evidence="1">
    <location>
        <begin position="44"/>
        <end position="89"/>
    </location>
</feature>
<protein>
    <submittedName>
        <fullName evidence="2">Uncharacterized protein</fullName>
    </submittedName>
</protein>
<evidence type="ECO:0000313" key="3">
    <source>
        <dbReference type="Proteomes" id="UP000266723"/>
    </source>
</evidence>
<proteinExistence type="predicted"/>
<dbReference type="Proteomes" id="UP000266723">
    <property type="component" value="Unassembled WGS sequence"/>
</dbReference>